<evidence type="ECO:0008006" key="6">
    <source>
        <dbReference type="Google" id="ProtNLM"/>
    </source>
</evidence>
<evidence type="ECO:0000313" key="5">
    <source>
        <dbReference type="Proteomes" id="UP000789595"/>
    </source>
</evidence>
<dbReference type="InterPro" id="IPR002110">
    <property type="entry name" value="Ankyrin_rpt"/>
</dbReference>
<dbReference type="PANTHER" id="PTHR24189">
    <property type="entry name" value="MYOTROPHIN"/>
    <property type="match status" value="1"/>
</dbReference>
<keyword evidence="1" id="KW-0677">Repeat</keyword>
<accession>A0A8J2X4L8</accession>
<dbReference type="SMART" id="SM00248">
    <property type="entry name" value="ANK"/>
    <property type="match status" value="4"/>
</dbReference>
<reference evidence="4" key="1">
    <citation type="submission" date="2021-11" db="EMBL/GenBank/DDBJ databases">
        <authorList>
            <consortium name="Genoscope - CEA"/>
            <person name="William W."/>
        </authorList>
    </citation>
    <scope>NUCLEOTIDE SEQUENCE</scope>
</reference>
<dbReference type="Gene3D" id="1.25.40.20">
    <property type="entry name" value="Ankyrin repeat-containing domain"/>
    <property type="match status" value="2"/>
</dbReference>
<gene>
    <name evidence="4" type="ORF">PECAL_4P17200</name>
</gene>
<evidence type="ECO:0000313" key="4">
    <source>
        <dbReference type="EMBL" id="CAH0374441.1"/>
    </source>
</evidence>
<name>A0A8J2X4L8_9STRA</name>
<evidence type="ECO:0000256" key="3">
    <source>
        <dbReference type="PROSITE-ProRule" id="PRU00023"/>
    </source>
</evidence>
<evidence type="ECO:0000256" key="1">
    <source>
        <dbReference type="ARBA" id="ARBA00022737"/>
    </source>
</evidence>
<dbReference type="Proteomes" id="UP000789595">
    <property type="component" value="Unassembled WGS sequence"/>
</dbReference>
<dbReference type="Pfam" id="PF00023">
    <property type="entry name" value="Ank"/>
    <property type="match status" value="1"/>
</dbReference>
<dbReference type="PANTHER" id="PTHR24189:SF50">
    <property type="entry name" value="ANKYRIN REPEAT AND SOCS BOX PROTEIN 2"/>
    <property type="match status" value="1"/>
</dbReference>
<dbReference type="InterPro" id="IPR036770">
    <property type="entry name" value="Ankyrin_rpt-contain_sf"/>
</dbReference>
<dbReference type="EMBL" id="CAKKNE010000004">
    <property type="protein sequence ID" value="CAH0374441.1"/>
    <property type="molecule type" value="Genomic_DNA"/>
</dbReference>
<dbReference type="SUPFAM" id="SSF48403">
    <property type="entry name" value="Ankyrin repeat"/>
    <property type="match status" value="1"/>
</dbReference>
<dbReference type="AlphaFoldDB" id="A0A8J2X4L8"/>
<proteinExistence type="predicted"/>
<comment type="caution">
    <text evidence="4">The sequence shown here is derived from an EMBL/GenBank/DDBJ whole genome shotgun (WGS) entry which is preliminary data.</text>
</comment>
<dbReference type="InterPro" id="IPR050745">
    <property type="entry name" value="Multifunctional_regulatory"/>
</dbReference>
<keyword evidence="2 3" id="KW-0040">ANK repeat</keyword>
<evidence type="ECO:0000256" key="2">
    <source>
        <dbReference type="ARBA" id="ARBA00023043"/>
    </source>
</evidence>
<feature type="repeat" description="ANK" evidence="3">
    <location>
        <begin position="101"/>
        <end position="133"/>
    </location>
</feature>
<sequence>MVLLAIHVAARDGDLVALRRELAKGASPNAPTRHHGLKPLHLLCGWQRGKSAFSTRSSEGKSADNLEERLACFHALVGAGADIHANDNHNAPRCRHPGWHAQWRPLHFAVVMCRVSLVAALIEAGANVNAACAPGAKSGSGLPLALAVGFGASARRRECIALLLRAGAAVNRPDLSLDKAWMNPSLYPILLRAGATFLRAPAHPDPYLAKILKAGGFRGNGFQNYERARRHAINAIFIPKFAHVLPPELVRRVVEFYWLHAPYY</sequence>
<organism evidence="4 5">
    <name type="scientific">Pelagomonas calceolata</name>
    <dbReference type="NCBI Taxonomy" id="35677"/>
    <lineage>
        <taxon>Eukaryota</taxon>
        <taxon>Sar</taxon>
        <taxon>Stramenopiles</taxon>
        <taxon>Ochrophyta</taxon>
        <taxon>Pelagophyceae</taxon>
        <taxon>Pelagomonadales</taxon>
        <taxon>Pelagomonadaceae</taxon>
        <taxon>Pelagomonas</taxon>
    </lineage>
</organism>
<protein>
    <recommendedName>
        <fullName evidence="6">Ankyrin repeat protein</fullName>
    </recommendedName>
</protein>
<dbReference type="PROSITE" id="PS50088">
    <property type="entry name" value="ANK_REPEAT"/>
    <property type="match status" value="1"/>
</dbReference>
<dbReference type="PROSITE" id="PS50297">
    <property type="entry name" value="ANK_REP_REGION"/>
    <property type="match status" value="1"/>
</dbReference>
<keyword evidence="5" id="KW-1185">Reference proteome</keyword>